<protein>
    <recommendedName>
        <fullName evidence="1">SET domain-containing protein</fullName>
    </recommendedName>
</protein>
<dbReference type="Gene3D" id="2.170.270.10">
    <property type="entry name" value="SET domain"/>
    <property type="match status" value="1"/>
</dbReference>
<sequence>MDGAREEKCGCVERCFLGCCRNAREAQVCEAETCSVGAKGCENRFRQRRLTLKRTDMGLGCSLPARSERATSCASKYGKYAHEVSPYAHYTIELTERDVNGWRVYVCAEDGGSIARFIAHACQPNTNFLEERGIRRPIISLVAQVDIRIGTEITVNQTGATGETLSFQCQCAPSIKPKTRQRRR</sequence>
<dbReference type="SUPFAM" id="SSF82199">
    <property type="entry name" value="SET domain"/>
    <property type="match status" value="1"/>
</dbReference>
<gene>
    <name evidence="2" type="ORF">PM001_LOCUS18504</name>
</gene>
<dbReference type="InterPro" id="IPR046341">
    <property type="entry name" value="SET_dom_sf"/>
</dbReference>
<dbReference type="EMBL" id="CAKLBY020000194">
    <property type="protein sequence ID" value="CAK7933354.1"/>
    <property type="molecule type" value="Genomic_DNA"/>
</dbReference>
<feature type="domain" description="SET" evidence="1">
    <location>
        <begin position="48"/>
        <end position="158"/>
    </location>
</feature>
<evidence type="ECO:0000259" key="1">
    <source>
        <dbReference type="PROSITE" id="PS50280"/>
    </source>
</evidence>
<dbReference type="Pfam" id="PF00856">
    <property type="entry name" value="SET"/>
    <property type="match status" value="1"/>
</dbReference>
<accession>A0AAV1UFH1</accession>
<organism evidence="2 3">
    <name type="scientific">Peronospora matthiolae</name>
    <dbReference type="NCBI Taxonomy" id="2874970"/>
    <lineage>
        <taxon>Eukaryota</taxon>
        <taxon>Sar</taxon>
        <taxon>Stramenopiles</taxon>
        <taxon>Oomycota</taxon>
        <taxon>Peronosporomycetes</taxon>
        <taxon>Peronosporales</taxon>
        <taxon>Peronosporaceae</taxon>
        <taxon>Peronospora</taxon>
    </lineage>
</organism>
<evidence type="ECO:0000313" key="2">
    <source>
        <dbReference type="EMBL" id="CAK7933354.1"/>
    </source>
</evidence>
<name>A0AAV1UFH1_9STRA</name>
<dbReference type="Proteomes" id="UP001162060">
    <property type="component" value="Unassembled WGS sequence"/>
</dbReference>
<evidence type="ECO:0000313" key="3">
    <source>
        <dbReference type="Proteomes" id="UP001162060"/>
    </source>
</evidence>
<dbReference type="InterPro" id="IPR001214">
    <property type="entry name" value="SET_dom"/>
</dbReference>
<dbReference type="CDD" id="cd08161">
    <property type="entry name" value="SET"/>
    <property type="match status" value="1"/>
</dbReference>
<dbReference type="PROSITE" id="PS50280">
    <property type="entry name" value="SET"/>
    <property type="match status" value="1"/>
</dbReference>
<comment type="caution">
    <text evidence="2">The sequence shown here is derived from an EMBL/GenBank/DDBJ whole genome shotgun (WGS) entry which is preliminary data.</text>
</comment>
<reference evidence="2" key="1">
    <citation type="submission" date="2024-01" db="EMBL/GenBank/DDBJ databases">
        <authorList>
            <person name="Webb A."/>
        </authorList>
    </citation>
    <scope>NUCLEOTIDE SEQUENCE</scope>
    <source>
        <strain evidence="2">Pm1</strain>
    </source>
</reference>
<proteinExistence type="predicted"/>
<dbReference type="AlphaFoldDB" id="A0AAV1UFH1"/>